<dbReference type="RefSeq" id="WP_201525824.1">
    <property type="nucleotide sequence ID" value="NZ_CACRYM010000066.1"/>
</dbReference>
<accession>A0ABD7W633</accession>
<proteinExistence type="predicted"/>
<evidence type="ECO:0000313" key="3">
    <source>
        <dbReference type="Proteomes" id="UP000629265"/>
    </source>
</evidence>
<feature type="signal peptide" evidence="1">
    <location>
        <begin position="1"/>
        <end position="20"/>
    </location>
</feature>
<evidence type="ECO:0000256" key="1">
    <source>
        <dbReference type="SAM" id="SignalP"/>
    </source>
</evidence>
<sequence length="157" mass="17059">MYKTALVMIIGILGCSKAFAATELQLQQKRVMQFCANASLPLLVAGTTYANTSDNGRPEKERLAILKNSVASSTAYKMASPGVQIAMMSVVEDIADPKELALHQKEVRRLGASYLSDSGVSWASKTVSPFTAWCNFNRLERALLQIVGGDKLIIPFC</sequence>
<organism evidence="2 3">
    <name type="scientific">Escherichia coli</name>
    <dbReference type="NCBI Taxonomy" id="562"/>
    <lineage>
        <taxon>Bacteria</taxon>
        <taxon>Pseudomonadati</taxon>
        <taxon>Pseudomonadota</taxon>
        <taxon>Gammaproteobacteria</taxon>
        <taxon>Enterobacterales</taxon>
        <taxon>Enterobacteriaceae</taxon>
        <taxon>Escherichia</taxon>
    </lineage>
</organism>
<name>A0ABD7W633_ECOLX</name>
<dbReference type="EMBL" id="CACRYR010000155">
    <property type="protein sequence ID" value="VZR32102.1"/>
    <property type="molecule type" value="Genomic_DNA"/>
</dbReference>
<dbReference type="AlphaFoldDB" id="A0ABD7W633"/>
<comment type="caution">
    <text evidence="2">The sequence shown here is derived from an EMBL/GenBank/DDBJ whole genome shotgun (WGS) entry which is preliminary data.</text>
</comment>
<dbReference type="PROSITE" id="PS51257">
    <property type="entry name" value="PROKAR_LIPOPROTEIN"/>
    <property type="match status" value="1"/>
</dbReference>
<protein>
    <submittedName>
        <fullName evidence="2">Uncharacterized protein</fullName>
    </submittedName>
</protein>
<evidence type="ECO:0000313" key="2">
    <source>
        <dbReference type="EMBL" id="VZR32102.1"/>
    </source>
</evidence>
<dbReference type="Proteomes" id="UP000629265">
    <property type="component" value="Unassembled WGS sequence"/>
</dbReference>
<keyword evidence="1" id="KW-0732">Signal</keyword>
<gene>
    <name evidence="2" type="ORF">IDONEFKE_03587</name>
</gene>
<feature type="chain" id="PRO_5044861238" evidence="1">
    <location>
        <begin position="21"/>
        <end position="157"/>
    </location>
</feature>
<reference evidence="2 3" key="1">
    <citation type="submission" date="2019-11" db="EMBL/GenBank/DDBJ databases">
        <authorList>
            <person name="Haines EK M."/>
        </authorList>
    </citation>
    <scope>NUCLEOTIDE SEQUENCE [LARGE SCALE GENOMIC DNA]</scope>
    <source>
        <strain evidence="2">KR2729</strain>
    </source>
</reference>